<feature type="coiled-coil region" evidence="1">
    <location>
        <begin position="1037"/>
        <end position="1111"/>
    </location>
</feature>
<evidence type="ECO:0000313" key="6">
    <source>
        <dbReference type="Proteomes" id="UP000219813"/>
    </source>
</evidence>
<dbReference type="Proteomes" id="UP000219813">
    <property type="component" value="Chromosome 12"/>
</dbReference>
<dbReference type="EMBL" id="FLQW01002471">
    <property type="protein sequence ID" value="SBS93367.1"/>
    <property type="molecule type" value="Genomic_DNA"/>
</dbReference>
<dbReference type="KEGG" id="pmal:PMUG01_12020200"/>
<evidence type="ECO:0000256" key="2">
    <source>
        <dbReference type="SAM" id="MobiDB-lite"/>
    </source>
</evidence>
<keyword evidence="1" id="KW-0175">Coiled coil</keyword>
<dbReference type="RefSeq" id="XP_028862896.1">
    <property type="nucleotide sequence ID" value="XM_029006404.1"/>
</dbReference>
<evidence type="ECO:0000313" key="5">
    <source>
        <dbReference type="Proteomes" id="UP000078597"/>
    </source>
</evidence>
<gene>
    <name evidence="4" type="primary">PmUG01_12020200</name>
    <name evidence="3" type="ORF">PMALA_039430</name>
    <name evidence="4" type="ORF">PMUG01_12020200</name>
</gene>
<protein>
    <submittedName>
        <fullName evidence="3">Uncharacterized protein</fullName>
    </submittedName>
</protein>
<accession>A0A1A8WKB5</accession>
<evidence type="ECO:0000256" key="1">
    <source>
        <dbReference type="SAM" id="Coils"/>
    </source>
</evidence>
<dbReference type="AlphaFoldDB" id="A0A1A8WKB5"/>
<organism evidence="3 5">
    <name type="scientific">Plasmodium malariae</name>
    <dbReference type="NCBI Taxonomy" id="5858"/>
    <lineage>
        <taxon>Eukaryota</taxon>
        <taxon>Sar</taxon>
        <taxon>Alveolata</taxon>
        <taxon>Apicomplexa</taxon>
        <taxon>Aconoidasida</taxon>
        <taxon>Haemosporida</taxon>
        <taxon>Plasmodiidae</taxon>
        <taxon>Plasmodium</taxon>
        <taxon>Plasmodium (Plasmodium)</taxon>
    </lineage>
</organism>
<feature type="region of interest" description="Disordered" evidence="2">
    <location>
        <begin position="733"/>
        <end position="757"/>
    </location>
</feature>
<feature type="compositionally biased region" description="Basic and acidic residues" evidence="2">
    <location>
        <begin position="733"/>
        <end position="752"/>
    </location>
</feature>
<reference evidence="4 6" key="3">
    <citation type="submission" date="2016-06" db="EMBL/GenBank/DDBJ databases">
        <authorList>
            <consortium name="Pathogen Informatics"/>
        </authorList>
    </citation>
    <scope>NUCLEOTIDE SEQUENCE [LARGE SCALE GENOMIC DNA]</scope>
</reference>
<reference evidence="3" key="2">
    <citation type="submission" date="2016-05" db="EMBL/GenBank/DDBJ databases">
        <authorList>
            <person name="Lavstsen T."/>
            <person name="Jespersen J.S."/>
        </authorList>
    </citation>
    <scope>NUCLEOTIDE SEQUENCE [LARGE SCALE GENOMIC DNA]</scope>
</reference>
<dbReference type="EMBL" id="LT594633">
    <property type="protein sequence ID" value="SCO93614.1"/>
    <property type="molecule type" value="Genomic_DNA"/>
</dbReference>
<dbReference type="OrthoDB" id="370501at2759"/>
<proteinExistence type="predicted"/>
<sequence>MFITSYFDRKYKLSEKREQKIENDGCKKTNIEQVLKNALISYKEKLSVVDEENKKEKIKEILSQLLKKRLKRNDNVTTGINLTYDDTNNDRTTNDENEPFHNDFYLDNSGIHINNKEGGIGSILKENKSLKYCAQNILLLGTYLEHDKLKNMNIQDIYNIIDTYISKNKHEIDEIKEKLKVESEKELTRVKNDLCTIHAIKKELASIKIIEEENGCINAAEYMIREMKNIQKLKKQKEYIICLKNSLIKLEQAKKCAVSGKYDETLIIILDIVKVLHVFKKNMKEQIIKGIKFFIPLLSEYYLNRTELLLSSIYWGNNITHVSTNALEELTNNIDHSSDDEYSAYLDYEDFGLKDVNSIGYGVNLHSNRKDSLSRDRGTNMLNCSMSYKEKAFKEKIKNTTIFDNTYISLIKKESPEFISILISWNIIEKIDNHIRDEKKHSKKFFLHKKNSPVVYIDELASSIIKFFRSFFQDDKSPLLKFDKPEWGLKYLFYQSIISGSIIKMLMRCVNKEDLQDNMILHRALQDMILYNNKYKNVKAKDSDQTGYNSSRIGSSSNIYMPHNSQANISLPSSDSMPWGGKDRIGESSMEKKLENMILGNEEDDLYGIEKEEEFKLDYKTYYETYNNMNNEEKEEYFYLITNCEQLLDRLNYCIISECRLYILSRISYFVHMYYSEEDKEDVKKLFLNFMHHIIMIYDKWSLYDSINCKYLLNDFFNNTFIHLTYEEKSSHQEENKEYNDYNEHNDHKDSNDIEDNTNNEQRIRDLLTSKTCNTDEIKSGVYVRDFFISLENEFLTDILKDMSTNNCCVQLKNSIILEDGDCINEYCHIFIELLKKIEKRIIYFQQSKEFIEDYINNVVKKLLIIVKDEFRNHWNSINDLIGNSEMTCLLYVSFFSINKFLTNFQFRDYMKDMISSFDTLEKKMLHNFLDAFYHFISIRIYNLFSVNNAFHEYILNNVYKIKKCLPYYIFINMCNKILRKLDYTILNFLMNQNTSFLHDESLFNTFISNSLLILQYVQDLNARNDIYIMPSLQEIVKLLTDDIDNLKTKINEIKNNYILLNNKNNWLGLVTKFTSALLKEDSSDDMNSTNENLEEEKDETKNSKISLKKIKLILLRRPDIKHVAEKSIVIQEFVEW</sequence>
<keyword evidence="6" id="KW-1185">Reference proteome</keyword>
<evidence type="ECO:0000313" key="4">
    <source>
        <dbReference type="EMBL" id="SCO93614.1"/>
    </source>
</evidence>
<name>A0A1A8WKB5_PLAMA</name>
<dbReference type="VEuPathDB" id="PlasmoDB:PmUG01_12020200"/>
<dbReference type="OMA" id="NIFHEYI"/>
<dbReference type="Proteomes" id="UP000078597">
    <property type="component" value="Unassembled WGS sequence"/>
</dbReference>
<dbReference type="GeneID" id="39870196"/>
<reference evidence="5" key="1">
    <citation type="submission" date="2016-05" db="EMBL/GenBank/DDBJ databases">
        <authorList>
            <person name="Naeem Raeece"/>
        </authorList>
    </citation>
    <scope>NUCLEOTIDE SEQUENCE [LARGE SCALE GENOMIC DNA]</scope>
</reference>
<evidence type="ECO:0000313" key="3">
    <source>
        <dbReference type="EMBL" id="SBS93367.1"/>
    </source>
</evidence>